<evidence type="ECO:0000313" key="2">
    <source>
        <dbReference type="Proteomes" id="UP001430919"/>
    </source>
</evidence>
<dbReference type="RefSeq" id="WP_229987765.1">
    <property type="nucleotide sequence ID" value="NZ_JAJJMO010000001.1"/>
</dbReference>
<comment type="caution">
    <text evidence="1">The sequence shown here is derived from an EMBL/GenBank/DDBJ whole genome shotgun (WGS) entry which is preliminary data.</text>
</comment>
<dbReference type="EMBL" id="JAJJMO010000001">
    <property type="protein sequence ID" value="MCC9071137.1"/>
    <property type="molecule type" value="Genomic_DNA"/>
</dbReference>
<reference evidence="1" key="1">
    <citation type="submission" date="2021-11" db="EMBL/GenBank/DDBJ databases">
        <title>Description of novel Flavobacterium species.</title>
        <authorList>
            <person name="Saticioglu I.B."/>
            <person name="Ay H."/>
            <person name="Altun S."/>
            <person name="Duman M."/>
        </authorList>
    </citation>
    <scope>NUCLEOTIDE SEQUENCE</scope>
    <source>
        <strain evidence="1">F-65</strain>
    </source>
</reference>
<keyword evidence="2" id="KW-1185">Reference proteome</keyword>
<name>A0ABS8MQU9_9FLAO</name>
<dbReference type="InterPro" id="IPR037883">
    <property type="entry name" value="Knr4/Smi1-like_sf"/>
</dbReference>
<sequence length="175" mass="20764">MRVIDLKFKIEKKFEKIKLRSDVYGLQIQCNTKFKKGISNKEIDELEVLFGFVFPWNYREMLLILGDLDVSQISINPDDEMDIEYSKDSFFYQYPEDFEKSRWLIDEINEFKSEVELVLDEAGFDISKIVGYIPLHSHRALVVFKDKYLSPVVSVWQADVIMFGDNLNEYLMNEF</sequence>
<gene>
    <name evidence="1" type="ORF">LNQ49_05965</name>
</gene>
<evidence type="ECO:0000313" key="1">
    <source>
        <dbReference type="EMBL" id="MCC9071137.1"/>
    </source>
</evidence>
<proteinExistence type="predicted"/>
<evidence type="ECO:0008006" key="3">
    <source>
        <dbReference type="Google" id="ProtNLM"/>
    </source>
</evidence>
<organism evidence="1 2">
    <name type="scientific">Flavobacterium pisciphilum</name>
    <dbReference type="NCBI Taxonomy" id="2893755"/>
    <lineage>
        <taxon>Bacteria</taxon>
        <taxon>Pseudomonadati</taxon>
        <taxon>Bacteroidota</taxon>
        <taxon>Flavobacteriia</taxon>
        <taxon>Flavobacteriales</taxon>
        <taxon>Flavobacteriaceae</taxon>
        <taxon>Flavobacterium</taxon>
    </lineage>
</organism>
<dbReference type="Proteomes" id="UP001430919">
    <property type="component" value="Unassembled WGS sequence"/>
</dbReference>
<protein>
    <recommendedName>
        <fullName evidence="3">Knr4/Smi1-like domain-containing protein</fullName>
    </recommendedName>
</protein>
<dbReference type="Gene3D" id="3.40.1580.10">
    <property type="entry name" value="SMI1/KNR4-like"/>
    <property type="match status" value="1"/>
</dbReference>
<dbReference type="SUPFAM" id="SSF160631">
    <property type="entry name" value="SMI1/KNR4-like"/>
    <property type="match status" value="1"/>
</dbReference>
<accession>A0ABS8MQU9</accession>